<keyword evidence="2" id="KW-0238">DNA-binding</keyword>
<feature type="transmembrane region" description="Helical" evidence="4">
    <location>
        <begin position="397"/>
        <end position="415"/>
    </location>
</feature>
<dbReference type="RefSeq" id="WP_163605739.1">
    <property type="nucleotide sequence ID" value="NZ_JAABOO010000001.1"/>
</dbReference>
<evidence type="ECO:0000256" key="3">
    <source>
        <dbReference type="ARBA" id="ARBA00023163"/>
    </source>
</evidence>
<accession>A0A6P0ULG1</accession>
<keyword evidence="4" id="KW-0812">Transmembrane</keyword>
<proteinExistence type="predicted"/>
<organism evidence="7 8">
    <name type="scientific">Leptobacterium flavescens</name>
    <dbReference type="NCBI Taxonomy" id="472055"/>
    <lineage>
        <taxon>Bacteria</taxon>
        <taxon>Pseudomonadati</taxon>
        <taxon>Bacteroidota</taxon>
        <taxon>Flavobacteriia</taxon>
        <taxon>Flavobacteriales</taxon>
        <taxon>Flavobacteriaceae</taxon>
        <taxon>Leptobacterium</taxon>
    </lineage>
</organism>
<dbReference type="Gene3D" id="1.10.10.60">
    <property type="entry name" value="Homeodomain-like"/>
    <property type="match status" value="2"/>
</dbReference>
<name>A0A6P0ULG1_9FLAO</name>
<evidence type="ECO:0000256" key="4">
    <source>
        <dbReference type="SAM" id="Phobius"/>
    </source>
</evidence>
<comment type="caution">
    <text evidence="7">The sequence shown here is derived from an EMBL/GenBank/DDBJ whole genome shotgun (WGS) entry which is preliminary data.</text>
</comment>
<dbReference type="Proteomes" id="UP000468581">
    <property type="component" value="Unassembled WGS sequence"/>
</dbReference>
<feature type="domain" description="HTH araC/xylS-type" evidence="6">
    <location>
        <begin position="468"/>
        <end position="572"/>
    </location>
</feature>
<dbReference type="InterPro" id="IPR018060">
    <property type="entry name" value="HTH_AraC"/>
</dbReference>
<keyword evidence="4" id="KW-1133">Transmembrane helix</keyword>
<dbReference type="PROSITE" id="PS01124">
    <property type="entry name" value="HTH_ARAC_FAMILY_2"/>
    <property type="match status" value="1"/>
</dbReference>
<dbReference type="GO" id="GO:0043565">
    <property type="term" value="F:sequence-specific DNA binding"/>
    <property type="evidence" value="ECO:0007669"/>
    <property type="project" value="InterPro"/>
</dbReference>
<evidence type="ECO:0000313" key="8">
    <source>
        <dbReference type="Proteomes" id="UP000468581"/>
    </source>
</evidence>
<protein>
    <submittedName>
        <fullName evidence="7">Helix-turn-helix domain-containing protein</fullName>
    </submittedName>
</protein>
<evidence type="ECO:0000256" key="2">
    <source>
        <dbReference type="ARBA" id="ARBA00023125"/>
    </source>
</evidence>
<evidence type="ECO:0000256" key="5">
    <source>
        <dbReference type="SAM" id="SignalP"/>
    </source>
</evidence>
<dbReference type="InterPro" id="IPR019734">
    <property type="entry name" value="TPR_rpt"/>
</dbReference>
<evidence type="ECO:0000259" key="6">
    <source>
        <dbReference type="PROSITE" id="PS01124"/>
    </source>
</evidence>
<feature type="chain" id="PRO_5027057428" evidence="5">
    <location>
        <begin position="23"/>
        <end position="576"/>
    </location>
</feature>
<keyword evidence="8" id="KW-1185">Reference proteome</keyword>
<dbReference type="Gene3D" id="1.25.40.10">
    <property type="entry name" value="Tetratricopeptide repeat domain"/>
    <property type="match status" value="2"/>
</dbReference>
<dbReference type="PANTHER" id="PTHR43280">
    <property type="entry name" value="ARAC-FAMILY TRANSCRIPTIONAL REGULATOR"/>
    <property type="match status" value="1"/>
</dbReference>
<evidence type="ECO:0000313" key="7">
    <source>
        <dbReference type="EMBL" id="NER12729.1"/>
    </source>
</evidence>
<dbReference type="InterPro" id="IPR009057">
    <property type="entry name" value="Homeodomain-like_sf"/>
</dbReference>
<keyword evidence="1" id="KW-0805">Transcription regulation</keyword>
<dbReference type="SMART" id="SM00028">
    <property type="entry name" value="TPR"/>
    <property type="match status" value="3"/>
</dbReference>
<keyword evidence="3" id="KW-0804">Transcription</keyword>
<dbReference type="AlphaFoldDB" id="A0A6P0ULG1"/>
<dbReference type="SMART" id="SM00342">
    <property type="entry name" value="HTH_ARAC"/>
    <property type="match status" value="1"/>
</dbReference>
<dbReference type="GO" id="GO:0003700">
    <property type="term" value="F:DNA-binding transcription factor activity"/>
    <property type="evidence" value="ECO:0007669"/>
    <property type="project" value="InterPro"/>
</dbReference>
<dbReference type="EMBL" id="JAABOO010000001">
    <property type="protein sequence ID" value="NER12729.1"/>
    <property type="molecule type" value="Genomic_DNA"/>
</dbReference>
<dbReference type="InterPro" id="IPR011990">
    <property type="entry name" value="TPR-like_helical_dom_sf"/>
</dbReference>
<evidence type="ECO:0000256" key="1">
    <source>
        <dbReference type="ARBA" id="ARBA00023015"/>
    </source>
</evidence>
<dbReference type="SUPFAM" id="SSF46689">
    <property type="entry name" value="Homeodomain-like"/>
    <property type="match status" value="1"/>
</dbReference>
<dbReference type="SUPFAM" id="SSF48452">
    <property type="entry name" value="TPR-like"/>
    <property type="match status" value="1"/>
</dbReference>
<keyword evidence="4" id="KW-0472">Membrane</keyword>
<gene>
    <name evidence="7" type="ORF">GWK08_04700</name>
</gene>
<reference evidence="7 8" key="1">
    <citation type="submission" date="2020-01" db="EMBL/GenBank/DDBJ databases">
        <title>Leptobacterium flavescens.</title>
        <authorList>
            <person name="Wang G."/>
        </authorList>
    </citation>
    <scope>NUCLEOTIDE SEQUENCE [LARGE SCALE GENOMIC DNA]</scope>
    <source>
        <strain evidence="7 8">KCTC 22160</strain>
    </source>
</reference>
<sequence length="576" mass="67787">MMMRLNKVISFLFFVVFSNSVASQNNHESYIEPDSLKGMGSQELTDLFYANSSMPEKAMIYVDAYKYRAKRDNDTIKIANGFYFMYWLNDNNEFGLSYLDSITNLTERVKDKFYPTAGYHLKGDYFFNKGDFDQSLQNYLKAYNSISEYTNIRLKYNVKRSIALLQSRIGNYEEALMAFKECFDFYVEKNYKEEASEIFLGVLFSLAETYVRNNKLDSASYYNAMGYRESVLAKNNLMRDYFVLGEGVNQFHKQNYRAAIDSINVALNNSKNEIDISNLAFAHFYLGKAYDKLRDKRKSIDYFLHVDSIYTKIPDLEPEFREVYVKLIGYYKSIKNTEKQLEFVNKLILKDSILNHNFKYLSKNIYKEYDTPELIADKEKLIWNLEKKNEKNIYKNLILSFFLVVLTGMSVYLFIRQRKFRKRFEKLMNSNSQLSFKGDAQVIDKKKKQEPLSTKIGVSDTVVAAILEGLNDFVEKEKYLDNTITLNKLSKNLKTNSNYLSKVINYYEQKNFSNYINDLRIDYTVEQLKTNKQFRLYSVKGIAEEVGFNSTESFSKAFFKRTGIYPSYFIKQLEKQ</sequence>
<feature type="signal peptide" evidence="5">
    <location>
        <begin position="1"/>
        <end position="22"/>
    </location>
</feature>
<dbReference type="PANTHER" id="PTHR43280:SF2">
    <property type="entry name" value="HTH-TYPE TRANSCRIPTIONAL REGULATOR EXSA"/>
    <property type="match status" value="1"/>
</dbReference>
<keyword evidence="5" id="KW-0732">Signal</keyword>
<dbReference type="Pfam" id="PF12833">
    <property type="entry name" value="HTH_18"/>
    <property type="match status" value="1"/>
</dbReference>